<dbReference type="EMBL" id="LAZR01012778">
    <property type="protein sequence ID" value="KKM25141.1"/>
    <property type="molecule type" value="Genomic_DNA"/>
</dbReference>
<reference evidence="1" key="1">
    <citation type="journal article" date="2015" name="Nature">
        <title>Complex archaea that bridge the gap between prokaryotes and eukaryotes.</title>
        <authorList>
            <person name="Spang A."/>
            <person name="Saw J.H."/>
            <person name="Jorgensen S.L."/>
            <person name="Zaremba-Niedzwiedzka K."/>
            <person name="Martijn J."/>
            <person name="Lind A.E."/>
            <person name="van Eijk R."/>
            <person name="Schleper C."/>
            <person name="Guy L."/>
            <person name="Ettema T.J."/>
        </authorList>
    </citation>
    <scope>NUCLEOTIDE SEQUENCE</scope>
</reference>
<gene>
    <name evidence="1" type="ORF">LCGC14_1597970</name>
</gene>
<sequence length="104" mass="12495">MGRHETDPNHINICQDKQKTNKFILSTKNDFFKNKELVVKIDDESIVFKIPTLDWVGRIHRTVKHNNGRGWRNLYLCDERLITGRFEIDEDSNEDQLVIYYREE</sequence>
<accession>A0A0F9IC01</accession>
<dbReference type="AlphaFoldDB" id="A0A0F9IC01"/>
<name>A0A0F9IC01_9ZZZZ</name>
<protein>
    <submittedName>
        <fullName evidence="1">Uncharacterized protein</fullName>
    </submittedName>
</protein>
<organism evidence="1">
    <name type="scientific">marine sediment metagenome</name>
    <dbReference type="NCBI Taxonomy" id="412755"/>
    <lineage>
        <taxon>unclassified sequences</taxon>
        <taxon>metagenomes</taxon>
        <taxon>ecological metagenomes</taxon>
    </lineage>
</organism>
<proteinExistence type="predicted"/>
<evidence type="ECO:0000313" key="1">
    <source>
        <dbReference type="EMBL" id="KKM25141.1"/>
    </source>
</evidence>
<comment type="caution">
    <text evidence="1">The sequence shown here is derived from an EMBL/GenBank/DDBJ whole genome shotgun (WGS) entry which is preliminary data.</text>
</comment>